<dbReference type="InParanoid" id="A0A545ATM9"/>
<comment type="caution">
    <text evidence="1">The sequence shown here is derived from an EMBL/GenBank/DDBJ whole genome shotgun (WGS) entry which is preliminary data.</text>
</comment>
<keyword evidence="2" id="KW-1185">Reference proteome</keyword>
<dbReference type="EMBL" id="VIRS01000007">
    <property type="protein sequence ID" value="TQS44682.1"/>
    <property type="molecule type" value="Genomic_DNA"/>
</dbReference>
<reference evidence="1 2" key="1">
    <citation type="submission" date="2019-07" db="EMBL/GenBank/DDBJ databases">
        <title>Cryptosporangium phraense sp. nov., isolated from plant litter.</title>
        <authorList>
            <person name="Suriyachadkun C."/>
        </authorList>
    </citation>
    <scope>NUCLEOTIDE SEQUENCE [LARGE SCALE GENOMIC DNA]</scope>
    <source>
        <strain evidence="1 2">A-T 5661</strain>
    </source>
</reference>
<organism evidence="1 2">
    <name type="scientific">Cryptosporangium phraense</name>
    <dbReference type="NCBI Taxonomy" id="2593070"/>
    <lineage>
        <taxon>Bacteria</taxon>
        <taxon>Bacillati</taxon>
        <taxon>Actinomycetota</taxon>
        <taxon>Actinomycetes</taxon>
        <taxon>Cryptosporangiales</taxon>
        <taxon>Cryptosporangiaceae</taxon>
        <taxon>Cryptosporangium</taxon>
    </lineage>
</organism>
<proteinExistence type="predicted"/>
<dbReference type="OrthoDB" id="3218486at2"/>
<evidence type="ECO:0000313" key="1">
    <source>
        <dbReference type="EMBL" id="TQS44682.1"/>
    </source>
</evidence>
<gene>
    <name evidence="1" type="ORF">FL583_11945</name>
</gene>
<sequence length="161" mass="16224">MAVQRAWAGVLTLVRFADDGTVSATGTGPAGERTARLPLGAGRGEIAAAVAPGVAPAPGDASGLPVGSPPGAVYADLLRDLGVNADALETYLGGGLRYAGVRTDGLSTAVVGVADAAGVLLDTAVTLAEPPIGVPYTLVESFRGLWNPEPREYAVDRDDTR</sequence>
<protein>
    <submittedName>
        <fullName evidence="1">Uncharacterized protein</fullName>
    </submittedName>
</protein>
<name>A0A545ATM9_9ACTN</name>
<dbReference type="AlphaFoldDB" id="A0A545ATM9"/>
<accession>A0A545ATM9</accession>
<dbReference type="Proteomes" id="UP000317982">
    <property type="component" value="Unassembled WGS sequence"/>
</dbReference>
<evidence type="ECO:0000313" key="2">
    <source>
        <dbReference type="Proteomes" id="UP000317982"/>
    </source>
</evidence>
<dbReference type="RefSeq" id="WP_142704664.1">
    <property type="nucleotide sequence ID" value="NZ_VIRS01000007.1"/>
</dbReference>